<proteinExistence type="predicted"/>
<evidence type="ECO:0000313" key="1">
    <source>
        <dbReference type="EMBL" id="KAL2535746.1"/>
    </source>
</evidence>
<name>A0ABD1VET8_9LAMI</name>
<comment type="caution">
    <text evidence="1">The sequence shown here is derived from an EMBL/GenBank/DDBJ whole genome shotgun (WGS) entry which is preliminary data.</text>
</comment>
<dbReference type="AlphaFoldDB" id="A0ABD1VET8"/>
<sequence length="105" mass="11648">MRNQIIAQAEDSNHWSSWLTLTWLKMGHMMTSQHLCRSLSLSGAKKSRSSKIVIARSLKQGRSGEEVVVVVGTVALKEKENRDLMAAVAPGIEGRQDEEGVKEED</sequence>
<dbReference type="Proteomes" id="UP001604277">
    <property type="component" value="Unassembled WGS sequence"/>
</dbReference>
<evidence type="ECO:0000313" key="2">
    <source>
        <dbReference type="Proteomes" id="UP001604277"/>
    </source>
</evidence>
<organism evidence="1 2">
    <name type="scientific">Forsythia ovata</name>
    <dbReference type="NCBI Taxonomy" id="205694"/>
    <lineage>
        <taxon>Eukaryota</taxon>
        <taxon>Viridiplantae</taxon>
        <taxon>Streptophyta</taxon>
        <taxon>Embryophyta</taxon>
        <taxon>Tracheophyta</taxon>
        <taxon>Spermatophyta</taxon>
        <taxon>Magnoliopsida</taxon>
        <taxon>eudicotyledons</taxon>
        <taxon>Gunneridae</taxon>
        <taxon>Pentapetalae</taxon>
        <taxon>asterids</taxon>
        <taxon>lamiids</taxon>
        <taxon>Lamiales</taxon>
        <taxon>Oleaceae</taxon>
        <taxon>Forsythieae</taxon>
        <taxon>Forsythia</taxon>
    </lineage>
</organism>
<gene>
    <name evidence="1" type="ORF">Fot_17137</name>
</gene>
<protein>
    <submittedName>
        <fullName evidence="1">Uncharacterized protein</fullName>
    </submittedName>
</protein>
<keyword evidence="2" id="KW-1185">Reference proteome</keyword>
<accession>A0ABD1VET8</accession>
<dbReference type="EMBL" id="JBFOLJ010000005">
    <property type="protein sequence ID" value="KAL2535746.1"/>
    <property type="molecule type" value="Genomic_DNA"/>
</dbReference>
<reference evidence="2" key="1">
    <citation type="submission" date="2024-07" db="EMBL/GenBank/DDBJ databases">
        <title>Two chromosome-level genome assemblies of Korean endemic species Abeliophyllum distichum and Forsythia ovata (Oleaceae).</title>
        <authorList>
            <person name="Jang H."/>
        </authorList>
    </citation>
    <scope>NUCLEOTIDE SEQUENCE [LARGE SCALE GENOMIC DNA]</scope>
</reference>